<keyword evidence="4 7" id="KW-0812">Transmembrane</keyword>
<organism evidence="8 9">
    <name type="scientific">Oceanospirillum linum</name>
    <dbReference type="NCBI Taxonomy" id="966"/>
    <lineage>
        <taxon>Bacteria</taxon>
        <taxon>Pseudomonadati</taxon>
        <taxon>Pseudomonadota</taxon>
        <taxon>Gammaproteobacteria</taxon>
        <taxon>Oceanospirillales</taxon>
        <taxon>Oceanospirillaceae</taxon>
        <taxon>Oceanospirillum</taxon>
    </lineage>
</organism>
<sequence>MTSAVVPVAASYFIYRWADERLPDNFFVILFVGCFFGSALTALASGLSLMAVLWLGSTAYDFARISGEYFLFLPVILPPEAVVNGMLLSSLMVFKPDWVQGFDYKRYFDDK</sequence>
<protein>
    <submittedName>
        <fullName evidence="8">Uncharacterized protein</fullName>
    </submittedName>
</protein>
<keyword evidence="9" id="KW-1185">Reference proteome</keyword>
<evidence type="ECO:0000256" key="2">
    <source>
        <dbReference type="ARBA" id="ARBA00022448"/>
    </source>
</evidence>
<dbReference type="STRING" id="966.BTA35_0200330"/>
<comment type="subcellular location">
    <subcellularLocation>
        <location evidence="1">Cell membrane</location>
        <topology evidence="1">Multi-pass membrane protein</topology>
    </subcellularLocation>
</comment>
<keyword evidence="2" id="KW-0813">Transport</keyword>
<evidence type="ECO:0000256" key="6">
    <source>
        <dbReference type="ARBA" id="ARBA00023136"/>
    </source>
</evidence>
<dbReference type="GO" id="GO:0000041">
    <property type="term" value="P:transition metal ion transport"/>
    <property type="evidence" value="ECO:0007669"/>
    <property type="project" value="InterPro"/>
</dbReference>
<evidence type="ECO:0000313" key="8">
    <source>
        <dbReference type="EMBL" id="OOV88045.1"/>
    </source>
</evidence>
<evidence type="ECO:0000256" key="1">
    <source>
        <dbReference type="ARBA" id="ARBA00004651"/>
    </source>
</evidence>
<dbReference type="EMBL" id="MTSD02000001">
    <property type="protein sequence ID" value="OOV88045.1"/>
    <property type="molecule type" value="Genomic_DNA"/>
</dbReference>
<evidence type="ECO:0000256" key="4">
    <source>
        <dbReference type="ARBA" id="ARBA00022692"/>
    </source>
</evidence>
<accession>A0A1T1HDZ9</accession>
<proteinExistence type="predicted"/>
<dbReference type="Pfam" id="PF01891">
    <property type="entry name" value="CbiM"/>
    <property type="match status" value="1"/>
</dbReference>
<dbReference type="RefSeq" id="WP_077242454.1">
    <property type="nucleotide sequence ID" value="NZ_FXTS01000001.1"/>
</dbReference>
<keyword evidence="3" id="KW-1003">Cell membrane</keyword>
<dbReference type="InterPro" id="IPR002751">
    <property type="entry name" value="CbiM/NikMN"/>
</dbReference>
<evidence type="ECO:0000256" key="3">
    <source>
        <dbReference type="ARBA" id="ARBA00022475"/>
    </source>
</evidence>
<dbReference type="Gene3D" id="1.10.1760.20">
    <property type="match status" value="1"/>
</dbReference>
<keyword evidence="5 7" id="KW-1133">Transmembrane helix</keyword>
<evidence type="ECO:0000313" key="9">
    <source>
        <dbReference type="Proteomes" id="UP000190064"/>
    </source>
</evidence>
<feature type="transmembrane region" description="Helical" evidence="7">
    <location>
        <begin position="69"/>
        <end position="94"/>
    </location>
</feature>
<evidence type="ECO:0000256" key="7">
    <source>
        <dbReference type="SAM" id="Phobius"/>
    </source>
</evidence>
<gene>
    <name evidence="8" type="ORF">BTA35_0200330</name>
</gene>
<dbReference type="AlphaFoldDB" id="A0A1T1HDZ9"/>
<dbReference type="Proteomes" id="UP000190064">
    <property type="component" value="Unassembled WGS sequence"/>
</dbReference>
<evidence type="ECO:0000256" key="5">
    <source>
        <dbReference type="ARBA" id="ARBA00022989"/>
    </source>
</evidence>
<feature type="transmembrane region" description="Helical" evidence="7">
    <location>
        <begin position="26"/>
        <end position="57"/>
    </location>
</feature>
<reference evidence="8" key="1">
    <citation type="submission" date="2017-02" db="EMBL/GenBank/DDBJ databases">
        <title>Draft Genome Sequence of the Salt Water Bacterium Oceanospirillum linum ATCC 11336.</title>
        <authorList>
            <person name="Trachtenberg A.M."/>
            <person name="Carney J.G."/>
            <person name="Linnane J.D."/>
            <person name="Rheaume B.A."/>
            <person name="Pitts N.L."/>
            <person name="Mykles D.L."/>
            <person name="Maclea K.S."/>
        </authorList>
    </citation>
    <scope>NUCLEOTIDE SEQUENCE [LARGE SCALE GENOMIC DNA]</scope>
    <source>
        <strain evidence="8">ATCC 11336</strain>
    </source>
</reference>
<comment type="caution">
    <text evidence="8">The sequence shown here is derived from an EMBL/GenBank/DDBJ whole genome shotgun (WGS) entry which is preliminary data.</text>
</comment>
<dbReference type="GO" id="GO:0005886">
    <property type="term" value="C:plasma membrane"/>
    <property type="evidence" value="ECO:0007669"/>
    <property type="project" value="UniProtKB-SubCell"/>
</dbReference>
<name>A0A1T1HDZ9_OCELI</name>
<keyword evidence="6 7" id="KW-0472">Membrane</keyword>